<dbReference type="GO" id="GO:0042147">
    <property type="term" value="P:retrograde transport, endosome to Golgi"/>
    <property type="evidence" value="ECO:0007669"/>
    <property type="project" value="InterPro"/>
</dbReference>
<evidence type="ECO:0000313" key="8">
    <source>
        <dbReference type="EMBL" id="OWF36189.1"/>
    </source>
</evidence>
<dbReference type="Gene3D" id="3.40.250.10">
    <property type="entry name" value="Rhodanese-like domain"/>
    <property type="match status" value="1"/>
</dbReference>
<name>A0A210PI74_MIZYE</name>
<dbReference type="STRING" id="6573.A0A210PI74"/>
<dbReference type="InterPro" id="IPR035969">
    <property type="entry name" value="Rab-GAP_TBC_sf"/>
</dbReference>
<dbReference type="InterPro" id="IPR045799">
    <property type="entry name" value="TBC1D23_C"/>
</dbReference>
<dbReference type="Proteomes" id="UP000242188">
    <property type="component" value="Unassembled WGS sequence"/>
</dbReference>
<dbReference type="InterPro" id="IPR001763">
    <property type="entry name" value="Rhodanese-like_dom"/>
</dbReference>
<evidence type="ECO:0000256" key="1">
    <source>
        <dbReference type="ARBA" id="ARBA00004601"/>
    </source>
</evidence>
<dbReference type="SMART" id="SM00164">
    <property type="entry name" value="TBC"/>
    <property type="match status" value="1"/>
</dbReference>
<dbReference type="GO" id="GO:0005829">
    <property type="term" value="C:cytosol"/>
    <property type="evidence" value="ECO:0007669"/>
    <property type="project" value="GOC"/>
</dbReference>
<dbReference type="InterPro" id="IPR039755">
    <property type="entry name" value="TBC1D23"/>
</dbReference>
<reference evidence="8 9" key="1">
    <citation type="journal article" date="2017" name="Nat. Ecol. Evol.">
        <title>Scallop genome provides insights into evolution of bilaterian karyotype and development.</title>
        <authorList>
            <person name="Wang S."/>
            <person name="Zhang J."/>
            <person name="Jiao W."/>
            <person name="Li J."/>
            <person name="Xun X."/>
            <person name="Sun Y."/>
            <person name="Guo X."/>
            <person name="Huan P."/>
            <person name="Dong B."/>
            <person name="Zhang L."/>
            <person name="Hu X."/>
            <person name="Sun X."/>
            <person name="Wang J."/>
            <person name="Zhao C."/>
            <person name="Wang Y."/>
            <person name="Wang D."/>
            <person name="Huang X."/>
            <person name="Wang R."/>
            <person name="Lv J."/>
            <person name="Li Y."/>
            <person name="Zhang Z."/>
            <person name="Liu B."/>
            <person name="Lu W."/>
            <person name="Hui Y."/>
            <person name="Liang J."/>
            <person name="Zhou Z."/>
            <person name="Hou R."/>
            <person name="Li X."/>
            <person name="Liu Y."/>
            <person name="Li H."/>
            <person name="Ning X."/>
            <person name="Lin Y."/>
            <person name="Zhao L."/>
            <person name="Xing Q."/>
            <person name="Dou J."/>
            <person name="Li Y."/>
            <person name="Mao J."/>
            <person name="Guo H."/>
            <person name="Dou H."/>
            <person name="Li T."/>
            <person name="Mu C."/>
            <person name="Jiang W."/>
            <person name="Fu Q."/>
            <person name="Fu X."/>
            <person name="Miao Y."/>
            <person name="Liu J."/>
            <person name="Yu Q."/>
            <person name="Li R."/>
            <person name="Liao H."/>
            <person name="Li X."/>
            <person name="Kong Y."/>
            <person name="Jiang Z."/>
            <person name="Chourrout D."/>
            <person name="Li R."/>
            <person name="Bao Z."/>
        </authorList>
    </citation>
    <scope>NUCLEOTIDE SEQUENCE [LARGE SCALE GENOMIC DNA]</scope>
    <source>
        <strain evidence="8 9">PY_sf001</strain>
    </source>
</reference>
<dbReference type="FunFam" id="1.10.472.80:FF:000017">
    <property type="entry name" value="TBC1 domain family member 23"/>
    <property type="match status" value="1"/>
</dbReference>
<sequence length="674" mass="76119">MIWVTDLETALIEECDFGTLRNICKCRPVPDHLRAEVWQICLNVQNKGDSMGTFDGLYDMEEQGLVREDCRTLVDKLGNEEEDKVSIVSDLESIATFFSKSRNEKYTSDNGWLDILQPLLSQKLGRGEVYNCFYSLTNKYIPRDCMKNGKPFHLFRLLLQYHDPELCSFLDTKKITPDTYAQSWFRCLFAATCDLQVIKYMWDVYFQHGDPFLVFFMALVILVNARDQLMSSEGETKQTLIEMLATFPGGLEAEDIEDFCSLAQYYASKTPQSFRRDYQGPLFGTSMIPVSEAFGIQVSQALCLPVSVAELLQANKSSVSGDGVRYFIVDCRPAEQYNRGHLPTAFHLDADLMLQNPMEFNTAVQALLAAQQQAISSGSVAGGEHLCFIGSGREEEDQYVHMVVANFLQKHYQYISIARGGYGAVVQVLRENVIADLGEEYTRLLEVCSMDACGSASDVENGEDFTHGLKGEAGEGSLLGKISNVVKSKGAEMKQKLTDYIKNEHQLPERHVSNTDRVGKRYRNMENVFSIGDDDDAEDPTMGSSDDERKETISLETWLKKPNMVYTCKCQEVISNGYMYPTYLFVTDSHLYVLREITSRKGMAHIQARRALGSIVKITSKKRHPELITFKYGCTEDDNSITVSDLERFLIPKAGEATKVIKTQIMKVLDALER</sequence>
<proteinExistence type="predicted"/>
<feature type="region of interest" description="Disordered" evidence="5">
    <location>
        <begin position="530"/>
        <end position="550"/>
    </location>
</feature>
<evidence type="ECO:0000259" key="6">
    <source>
        <dbReference type="PROSITE" id="PS50086"/>
    </source>
</evidence>
<dbReference type="AlphaFoldDB" id="A0A210PI74"/>
<dbReference type="PANTHER" id="PTHR13297">
    <property type="entry name" value="TBC1 DOMAIN FAMILY MEMBER 23-RELATED"/>
    <property type="match status" value="1"/>
</dbReference>
<dbReference type="SUPFAM" id="SSF47923">
    <property type="entry name" value="Ypt/Rab-GAP domain of gyp1p"/>
    <property type="match status" value="1"/>
</dbReference>
<feature type="domain" description="Rhodanese" evidence="7">
    <location>
        <begin position="322"/>
        <end position="367"/>
    </location>
</feature>
<keyword evidence="4" id="KW-0333">Golgi apparatus</keyword>
<keyword evidence="3" id="KW-0217">Developmental protein</keyword>
<dbReference type="InterPro" id="IPR000195">
    <property type="entry name" value="Rab-GAP-TBC_dom"/>
</dbReference>
<dbReference type="GO" id="GO:0005802">
    <property type="term" value="C:trans-Golgi network"/>
    <property type="evidence" value="ECO:0007669"/>
    <property type="project" value="TreeGrafter"/>
</dbReference>
<feature type="domain" description="Rab-GAP TBC" evidence="6">
    <location>
        <begin position="28"/>
        <end position="209"/>
    </location>
</feature>
<dbReference type="Gene3D" id="1.10.472.80">
    <property type="entry name" value="Ypt/Rab-GAP domain of gyp1p, domain 3"/>
    <property type="match status" value="1"/>
</dbReference>
<keyword evidence="9" id="KW-1185">Reference proteome</keyword>
<dbReference type="PROSITE" id="PS50206">
    <property type="entry name" value="RHODANESE_3"/>
    <property type="match status" value="1"/>
</dbReference>
<dbReference type="OrthoDB" id="73307at2759"/>
<dbReference type="CDD" id="cd20788">
    <property type="entry name" value="TBC1D23_C-like"/>
    <property type="match status" value="1"/>
</dbReference>
<dbReference type="SUPFAM" id="SSF52821">
    <property type="entry name" value="Rhodanese/Cell cycle control phosphatase"/>
    <property type="match status" value="1"/>
</dbReference>
<comment type="caution">
    <text evidence="8">The sequence shown here is derived from an EMBL/GenBank/DDBJ whole genome shotgun (WGS) entry which is preliminary data.</text>
</comment>
<evidence type="ECO:0000256" key="4">
    <source>
        <dbReference type="ARBA" id="ARBA00023034"/>
    </source>
</evidence>
<gene>
    <name evidence="8" type="ORF">KP79_PYT22565</name>
</gene>
<evidence type="ECO:0000259" key="7">
    <source>
        <dbReference type="PROSITE" id="PS50206"/>
    </source>
</evidence>
<protein>
    <recommendedName>
        <fullName evidence="2">TBC1 domain family member 23</fullName>
    </recommendedName>
</protein>
<dbReference type="Pfam" id="PF00581">
    <property type="entry name" value="Rhodanese"/>
    <property type="match status" value="1"/>
</dbReference>
<comment type="subcellular location">
    <subcellularLocation>
        <location evidence="1">Golgi apparatus</location>
        <location evidence="1">trans-Golgi network</location>
    </subcellularLocation>
</comment>
<evidence type="ECO:0000256" key="5">
    <source>
        <dbReference type="SAM" id="MobiDB-lite"/>
    </source>
</evidence>
<dbReference type="GO" id="GO:0099041">
    <property type="term" value="P:vesicle tethering to Golgi"/>
    <property type="evidence" value="ECO:0007669"/>
    <property type="project" value="TreeGrafter"/>
</dbReference>
<dbReference type="InterPro" id="IPR036873">
    <property type="entry name" value="Rhodanese-like_dom_sf"/>
</dbReference>
<dbReference type="Pfam" id="PF00566">
    <property type="entry name" value="RabGAP-TBC"/>
    <property type="match status" value="1"/>
</dbReference>
<dbReference type="PROSITE" id="PS50086">
    <property type="entry name" value="TBC_RABGAP"/>
    <property type="match status" value="1"/>
</dbReference>
<evidence type="ECO:0000256" key="3">
    <source>
        <dbReference type="ARBA" id="ARBA00022473"/>
    </source>
</evidence>
<dbReference type="Pfam" id="PF19430">
    <property type="entry name" value="TBC1D23_C"/>
    <property type="match status" value="1"/>
</dbReference>
<evidence type="ECO:0000313" key="9">
    <source>
        <dbReference type="Proteomes" id="UP000242188"/>
    </source>
</evidence>
<dbReference type="PANTHER" id="PTHR13297:SF5">
    <property type="entry name" value="TBC1 DOMAIN FAMILY MEMBER 23"/>
    <property type="match status" value="1"/>
</dbReference>
<accession>A0A210PI74</accession>
<organism evidence="8 9">
    <name type="scientific">Mizuhopecten yessoensis</name>
    <name type="common">Japanese scallop</name>
    <name type="synonym">Patinopecten yessoensis</name>
    <dbReference type="NCBI Taxonomy" id="6573"/>
    <lineage>
        <taxon>Eukaryota</taxon>
        <taxon>Metazoa</taxon>
        <taxon>Spiralia</taxon>
        <taxon>Lophotrochozoa</taxon>
        <taxon>Mollusca</taxon>
        <taxon>Bivalvia</taxon>
        <taxon>Autobranchia</taxon>
        <taxon>Pteriomorphia</taxon>
        <taxon>Pectinida</taxon>
        <taxon>Pectinoidea</taxon>
        <taxon>Pectinidae</taxon>
        <taxon>Mizuhopecten</taxon>
    </lineage>
</organism>
<evidence type="ECO:0000256" key="2">
    <source>
        <dbReference type="ARBA" id="ARBA00014207"/>
    </source>
</evidence>
<dbReference type="EMBL" id="NEDP02076664">
    <property type="protein sequence ID" value="OWF36189.1"/>
    <property type="molecule type" value="Genomic_DNA"/>
</dbReference>